<keyword evidence="4 6" id="KW-0255">Endonuclease</keyword>
<evidence type="ECO:0000256" key="5">
    <source>
        <dbReference type="ARBA" id="ARBA00022801"/>
    </source>
</evidence>
<organism evidence="8 9">
    <name type="scientific">Thermosyntropha lipolytica DSM 11003</name>
    <dbReference type="NCBI Taxonomy" id="1123382"/>
    <lineage>
        <taxon>Bacteria</taxon>
        <taxon>Bacillati</taxon>
        <taxon>Bacillota</taxon>
        <taxon>Clostridia</taxon>
        <taxon>Eubacteriales</taxon>
        <taxon>Syntrophomonadaceae</taxon>
        <taxon>Thermosyntropha</taxon>
    </lineage>
</organism>
<evidence type="ECO:0000256" key="1">
    <source>
        <dbReference type="ARBA" id="ARBA00022517"/>
    </source>
</evidence>
<accession>A0A1M5NQZ7</accession>
<keyword evidence="6" id="KW-0963">Cytoplasm</keyword>
<reference evidence="9" key="1">
    <citation type="submission" date="2016-11" db="EMBL/GenBank/DDBJ databases">
        <authorList>
            <person name="Varghese N."/>
            <person name="Submissions S."/>
        </authorList>
    </citation>
    <scope>NUCLEOTIDE SEQUENCE [LARGE SCALE GENOMIC DNA]</scope>
    <source>
        <strain evidence="9">DSM 11003</strain>
    </source>
</reference>
<comment type="subunit">
    <text evidence="6">Homodimer.</text>
</comment>
<dbReference type="AlphaFoldDB" id="A0A1M5NQZ7"/>
<protein>
    <recommendedName>
        <fullName evidence="6">Mini-ribonuclease 3</fullName>
        <shortName evidence="6">Mini-3</shortName>
        <shortName evidence="6">Mini-RNase 3</shortName>
        <ecNumber evidence="6">3.1.26.-</ecNumber>
    </recommendedName>
    <alternativeName>
        <fullName evidence="6">Mini-RNase III</fullName>
        <shortName evidence="6">Mini-III</shortName>
    </alternativeName>
</protein>
<keyword evidence="5 6" id="KW-0378">Hydrolase</keyword>
<dbReference type="Proteomes" id="UP000242329">
    <property type="component" value="Unassembled WGS sequence"/>
</dbReference>
<sequence>MHKYKNIDENLLREYSPVVLAYIGDAVFELMVRTHVVAEGNRRVKDIHHATVERVKAESQARVIRKIWPELTEEEKDIVMRGRNAKTTPPKNADPGDYKMSTGFEALLGYLYLKGAEERLYYLVQRALDED</sequence>
<dbReference type="GO" id="GO:0006364">
    <property type="term" value="P:rRNA processing"/>
    <property type="evidence" value="ECO:0007669"/>
    <property type="project" value="UniProtKB-UniRule"/>
</dbReference>
<dbReference type="PANTHER" id="PTHR34276">
    <property type="entry name" value="MINI-RIBONUCLEASE 3"/>
    <property type="match status" value="1"/>
</dbReference>
<dbReference type="EC" id="3.1.26.-" evidence="6"/>
<keyword evidence="6" id="KW-0460">Magnesium</keyword>
<keyword evidence="9" id="KW-1185">Reference proteome</keyword>
<evidence type="ECO:0000256" key="4">
    <source>
        <dbReference type="ARBA" id="ARBA00022759"/>
    </source>
</evidence>
<name>A0A1M5NQZ7_9FIRM</name>
<dbReference type="PANTHER" id="PTHR34276:SF1">
    <property type="entry name" value="MINI-RIBONUCLEASE 3"/>
    <property type="match status" value="1"/>
</dbReference>
<dbReference type="Pfam" id="PF00636">
    <property type="entry name" value="Ribonuclease_3"/>
    <property type="match status" value="1"/>
</dbReference>
<proteinExistence type="inferred from homology"/>
<evidence type="ECO:0000256" key="2">
    <source>
        <dbReference type="ARBA" id="ARBA00022552"/>
    </source>
</evidence>
<dbReference type="RefSeq" id="WP_073091709.1">
    <property type="nucleotide sequence ID" value="NZ_FQWY01000018.1"/>
</dbReference>
<feature type="domain" description="RNase III" evidence="7">
    <location>
        <begin position="19"/>
        <end position="115"/>
    </location>
</feature>
<dbReference type="STRING" id="1123382.SAMN02745221_01269"/>
<feature type="active site" evidence="6">
    <location>
        <position position="25"/>
    </location>
</feature>
<keyword evidence="1 6" id="KW-0690">Ribosome biogenesis</keyword>
<keyword evidence="6" id="KW-0699">rRNA-binding</keyword>
<dbReference type="InterPro" id="IPR000999">
    <property type="entry name" value="RNase_III_dom"/>
</dbReference>
<evidence type="ECO:0000256" key="3">
    <source>
        <dbReference type="ARBA" id="ARBA00022722"/>
    </source>
</evidence>
<dbReference type="GO" id="GO:0019843">
    <property type="term" value="F:rRNA binding"/>
    <property type="evidence" value="ECO:0007669"/>
    <property type="project" value="UniProtKB-UniRule"/>
</dbReference>
<keyword evidence="6" id="KW-0694">RNA-binding</keyword>
<evidence type="ECO:0000256" key="6">
    <source>
        <dbReference type="HAMAP-Rule" id="MF_01468"/>
    </source>
</evidence>
<dbReference type="EMBL" id="FQWY01000018">
    <property type="protein sequence ID" value="SHG91981.1"/>
    <property type="molecule type" value="Genomic_DNA"/>
</dbReference>
<keyword evidence="2 6" id="KW-0698">rRNA processing</keyword>
<comment type="similarity">
    <text evidence="6">Belongs to the MrnC RNase family.</text>
</comment>
<evidence type="ECO:0000313" key="8">
    <source>
        <dbReference type="EMBL" id="SHG91981.1"/>
    </source>
</evidence>
<dbReference type="InterPro" id="IPR008226">
    <property type="entry name" value="Mini3_fam"/>
</dbReference>
<dbReference type="GO" id="GO:0004525">
    <property type="term" value="F:ribonuclease III activity"/>
    <property type="evidence" value="ECO:0007669"/>
    <property type="project" value="InterPro"/>
</dbReference>
<dbReference type="Gene3D" id="1.10.1520.10">
    <property type="entry name" value="Ribonuclease III domain"/>
    <property type="match status" value="1"/>
</dbReference>
<keyword evidence="3 6" id="KW-0540">Nuclease</keyword>
<dbReference type="GO" id="GO:0005737">
    <property type="term" value="C:cytoplasm"/>
    <property type="evidence" value="ECO:0007669"/>
    <property type="project" value="UniProtKB-SubCell"/>
</dbReference>
<dbReference type="SUPFAM" id="SSF69065">
    <property type="entry name" value="RNase III domain-like"/>
    <property type="match status" value="1"/>
</dbReference>
<dbReference type="HAMAP" id="MF_01468">
    <property type="entry name" value="RNase_Mini_III"/>
    <property type="match status" value="1"/>
</dbReference>
<comment type="subcellular location">
    <subcellularLocation>
        <location evidence="6">Cytoplasm</location>
    </subcellularLocation>
</comment>
<dbReference type="InterPro" id="IPR036389">
    <property type="entry name" value="RNase_III_sf"/>
</dbReference>
<dbReference type="PIRSF" id="PIRSF005520">
    <property type="entry name" value="UCP005520"/>
    <property type="match status" value="1"/>
</dbReference>
<evidence type="ECO:0000259" key="7">
    <source>
        <dbReference type="Pfam" id="PF00636"/>
    </source>
</evidence>
<comment type="cofactor">
    <cofactor evidence="6">
        <name>Mg(2+)</name>
        <dbReference type="ChEBI" id="CHEBI:18420"/>
    </cofactor>
</comment>
<comment type="function">
    <text evidence="6">Involved in correct processing of both the 5' and 3' ends of 23S rRNA precursor. Processes 30S rRNA precursor transcript even in absence of ribonuclease 3 (Rnc); Rnc processes 30S rRNA into smaller rRNA precursors.</text>
</comment>
<gene>
    <name evidence="6" type="primary">mrnC</name>
    <name evidence="8" type="ORF">SAMN02745221_01269</name>
</gene>
<evidence type="ECO:0000313" key="9">
    <source>
        <dbReference type="Proteomes" id="UP000242329"/>
    </source>
</evidence>